<evidence type="ECO:0000313" key="3">
    <source>
        <dbReference type="Proteomes" id="UP000636579"/>
    </source>
</evidence>
<sequence>MSTEYWFNVRTGAIEEGAQSSWKHLLGPYSSRDEAAEALKRVEANNEAWDEETSEHWDDDGGHGRTPKS</sequence>
<protein>
    <recommendedName>
        <fullName evidence="4">SPOR domain-containing protein</fullName>
    </recommendedName>
</protein>
<evidence type="ECO:0000256" key="1">
    <source>
        <dbReference type="SAM" id="MobiDB-lite"/>
    </source>
</evidence>
<proteinExistence type="predicted"/>
<name>A0ABR9J3U6_9MICC</name>
<evidence type="ECO:0000313" key="2">
    <source>
        <dbReference type="EMBL" id="MBE1513662.1"/>
    </source>
</evidence>
<gene>
    <name evidence="2" type="ORF">H4W26_000417</name>
</gene>
<dbReference type="Proteomes" id="UP000636579">
    <property type="component" value="Unassembled WGS sequence"/>
</dbReference>
<feature type="compositionally biased region" description="Basic and acidic residues" evidence="1">
    <location>
        <begin position="54"/>
        <end position="63"/>
    </location>
</feature>
<comment type="caution">
    <text evidence="2">The sequence shown here is derived from an EMBL/GenBank/DDBJ whole genome shotgun (WGS) entry which is preliminary data.</text>
</comment>
<keyword evidence="3" id="KW-1185">Reference proteome</keyword>
<feature type="region of interest" description="Disordered" evidence="1">
    <location>
        <begin position="43"/>
        <end position="69"/>
    </location>
</feature>
<organism evidence="2 3">
    <name type="scientific">Nesterenkonia halotolerans</name>
    <dbReference type="NCBI Taxonomy" id="225325"/>
    <lineage>
        <taxon>Bacteria</taxon>
        <taxon>Bacillati</taxon>
        <taxon>Actinomycetota</taxon>
        <taxon>Actinomycetes</taxon>
        <taxon>Micrococcales</taxon>
        <taxon>Micrococcaceae</taxon>
        <taxon>Nesterenkonia</taxon>
    </lineage>
</organism>
<accession>A0ABR9J3U6</accession>
<dbReference type="EMBL" id="JADBEE010000001">
    <property type="protein sequence ID" value="MBE1513662.1"/>
    <property type="molecule type" value="Genomic_DNA"/>
</dbReference>
<reference evidence="2 3" key="1">
    <citation type="submission" date="2020-10" db="EMBL/GenBank/DDBJ databases">
        <title>Sequencing the genomes of 1000 actinobacteria strains.</title>
        <authorList>
            <person name="Klenk H.-P."/>
        </authorList>
    </citation>
    <scope>NUCLEOTIDE SEQUENCE [LARGE SCALE GENOMIC DNA]</scope>
    <source>
        <strain evidence="2 3">DSM 15474</strain>
    </source>
</reference>
<evidence type="ECO:0008006" key="4">
    <source>
        <dbReference type="Google" id="ProtNLM"/>
    </source>
</evidence>
<dbReference type="RefSeq" id="WP_192590525.1">
    <property type="nucleotide sequence ID" value="NZ_JADBEE010000001.1"/>
</dbReference>